<protein>
    <submittedName>
        <fullName evidence="2">Uncharacterized protein</fullName>
    </submittedName>
</protein>
<reference evidence="2 3" key="1">
    <citation type="journal article" date="2016" name="Nat. Commun.">
        <title>Thousands of microbial genomes shed light on interconnected biogeochemical processes in an aquifer system.</title>
        <authorList>
            <person name="Anantharaman K."/>
            <person name="Brown C.T."/>
            <person name="Hug L.A."/>
            <person name="Sharon I."/>
            <person name="Castelle C.J."/>
            <person name="Probst A.J."/>
            <person name="Thomas B.C."/>
            <person name="Singh A."/>
            <person name="Wilkins M.J."/>
            <person name="Karaoz U."/>
            <person name="Brodie E.L."/>
            <person name="Williams K.H."/>
            <person name="Hubbard S.S."/>
            <person name="Banfield J.F."/>
        </authorList>
    </citation>
    <scope>NUCLEOTIDE SEQUENCE [LARGE SCALE GENOMIC DNA]</scope>
</reference>
<evidence type="ECO:0000313" key="3">
    <source>
        <dbReference type="Proteomes" id="UP000177112"/>
    </source>
</evidence>
<keyword evidence="1" id="KW-0472">Membrane</keyword>
<proteinExistence type="predicted"/>
<name>A0A1F6VQ11_9BACT</name>
<dbReference type="EMBL" id="MFTY01000002">
    <property type="protein sequence ID" value="OGI71728.1"/>
    <property type="molecule type" value="Genomic_DNA"/>
</dbReference>
<dbReference type="AlphaFoldDB" id="A0A1F6VQ11"/>
<evidence type="ECO:0000313" key="2">
    <source>
        <dbReference type="EMBL" id="OGI71728.1"/>
    </source>
</evidence>
<accession>A0A1F6VQ11</accession>
<dbReference type="Proteomes" id="UP000177112">
    <property type="component" value="Unassembled WGS sequence"/>
</dbReference>
<organism evidence="2 3">
    <name type="scientific">Candidatus Nomurabacteria bacterium RIFCSPHIGHO2_02_FULL_35_13</name>
    <dbReference type="NCBI Taxonomy" id="1801748"/>
    <lineage>
        <taxon>Bacteria</taxon>
        <taxon>Candidatus Nomuraibacteriota</taxon>
    </lineage>
</organism>
<comment type="caution">
    <text evidence="2">The sequence shown here is derived from an EMBL/GenBank/DDBJ whole genome shotgun (WGS) entry which is preliminary data.</text>
</comment>
<evidence type="ECO:0000256" key="1">
    <source>
        <dbReference type="SAM" id="Phobius"/>
    </source>
</evidence>
<keyword evidence="1" id="KW-1133">Transmembrane helix</keyword>
<gene>
    <name evidence="2" type="ORF">A3B84_01045</name>
</gene>
<sequence length="186" mass="20741">MKGPTIFLIILLMVVLGTGFFIFYNNSSNQQENTQNAQLSICMGITDDTAKRSCITQLAIENKDYSICNNLDDGNYCEAYVAGAKGDLSYCQTKAVEGMKDVCYQRVAVGTLDESKCELIHPAFTGIYNVCYGDIVKIKKDPAICEKMRTSPNECYLVLAINSSDKSICDKISYSVDRDYCYKQIN</sequence>
<keyword evidence="1" id="KW-0812">Transmembrane</keyword>
<feature type="transmembrane region" description="Helical" evidence="1">
    <location>
        <begin position="6"/>
        <end position="24"/>
    </location>
</feature>